<comment type="similarity">
    <text evidence="1">Belongs to the mycobacterial PPE family.</text>
</comment>
<name>A0A2U3NFW8_9MYCO</name>
<dbReference type="SUPFAM" id="SSF140459">
    <property type="entry name" value="PE/PPE dimer-like"/>
    <property type="match status" value="1"/>
</dbReference>
<dbReference type="Proteomes" id="UP000241595">
    <property type="component" value="Unassembled WGS sequence"/>
</dbReference>
<dbReference type="InterPro" id="IPR038332">
    <property type="entry name" value="PPE_sf"/>
</dbReference>
<dbReference type="Gene3D" id="1.20.1260.20">
    <property type="entry name" value="PPE superfamily"/>
    <property type="match status" value="1"/>
</dbReference>
<evidence type="ECO:0000256" key="2">
    <source>
        <dbReference type="SAM" id="MobiDB-lite"/>
    </source>
</evidence>
<proteinExistence type="inferred from homology"/>
<reference evidence="4 5" key="1">
    <citation type="submission" date="2017-01" db="EMBL/GenBank/DDBJ databases">
        <authorList>
            <consortium name="Urmite Genomes"/>
        </authorList>
    </citation>
    <scope>NUCLEOTIDE SEQUENCE [LARGE SCALE GENOMIC DNA]</scope>
    <source>
        <strain evidence="4 5">AB308</strain>
    </source>
</reference>
<evidence type="ECO:0000313" key="5">
    <source>
        <dbReference type="Proteomes" id="UP000241595"/>
    </source>
</evidence>
<dbReference type="EMBL" id="FTRV01000015">
    <property type="protein sequence ID" value="SPM30334.1"/>
    <property type="molecule type" value="Genomic_DNA"/>
</dbReference>
<feature type="compositionally biased region" description="Low complexity" evidence="2">
    <location>
        <begin position="210"/>
        <end position="222"/>
    </location>
</feature>
<keyword evidence="5" id="KW-1185">Reference proteome</keyword>
<organism evidence="4 5">
    <name type="scientific">Mycobacterium terramassiliense</name>
    <dbReference type="NCBI Taxonomy" id="1841859"/>
    <lineage>
        <taxon>Bacteria</taxon>
        <taxon>Bacillati</taxon>
        <taxon>Actinomycetota</taxon>
        <taxon>Actinomycetes</taxon>
        <taxon>Mycobacteriales</taxon>
        <taxon>Mycobacteriaceae</taxon>
        <taxon>Mycobacterium</taxon>
    </lineage>
</organism>
<sequence length="353" mass="36719">VSFSFFPPEFNTELVHTARGSGQLSLAASAWDVLAAGLCSAAGSLVPAISALIANWPGPSVLEIAGAIAQYASWLNATAAQVADVAAKAATAADALETAFAMTVPPPVIEANRAWFRKLATTNVLGQDALAVAATEAHYLEMWAQDAATLNGYMTAWRDAVRMSAYGKRAAATDSTDATAAGTGMAPLTNSSTERRWALSSLTAREAKPGHSGPSGPSGTAPDSERAAEAVSTASAAERLAMYPISTLAQASRICEADGAALSGTRDSLVNRRAQLKVCDERLLVGRADRQQYSWGSPVSARMAHAMSLGGLSVPSTWPAPPGLRNTTQVFVNFQRRAQTLSSDGARGSGHYH</sequence>
<evidence type="ECO:0000256" key="1">
    <source>
        <dbReference type="ARBA" id="ARBA00010652"/>
    </source>
</evidence>
<evidence type="ECO:0000313" key="4">
    <source>
        <dbReference type="EMBL" id="SPM30334.1"/>
    </source>
</evidence>
<feature type="domain" description="PPE" evidence="3">
    <location>
        <begin position="3"/>
        <end position="160"/>
    </location>
</feature>
<protein>
    <submittedName>
        <fullName evidence="4">PPE family protein</fullName>
    </submittedName>
</protein>
<accession>A0A2U3NFW8</accession>
<gene>
    <name evidence="4" type="ORF">MTAB308_3837</name>
</gene>
<feature type="non-terminal residue" evidence="4">
    <location>
        <position position="1"/>
    </location>
</feature>
<dbReference type="PANTHER" id="PTHR46766">
    <property type="entry name" value="GLUTAMINE-RICH PROTEIN 2"/>
    <property type="match status" value="1"/>
</dbReference>
<dbReference type="PANTHER" id="PTHR46766:SF1">
    <property type="entry name" value="GLUTAMINE-RICH PROTEIN 2"/>
    <property type="match status" value="1"/>
</dbReference>
<feature type="region of interest" description="Disordered" evidence="2">
    <location>
        <begin position="204"/>
        <end position="233"/>
    </location>
</feature>
<dbReference type="AlphaFoldDB" id="A0A2U3NFW8"/>
<evidence type="ECO:0000259" key="3">
    <source>
        <dbReference type="Pfam" id="PF00823"/>
    </source>
</evidence>
<dbReference type="Pfam" id="PF00823">
    <property type="entry name" value="PPE"/>
    <property type="match status" value="1"/>
</dbReference>
<dbReference type="InterPro" id="IPR000030">
    <property type="entry name" value="PPE_dom"/>
</dbReference>
<dbReference type="GO" id="GO:0052572">
    <property type="term" value="P:response to host immune response"/>
    <property type="evidence" value="ECO:0007669"/>
    <property type="project" value="TreeGrafter"/>
</dbReference>